<dbReference type="KEGG" id="smo:SELMODRAFT_419023"/>
<organism evidence="2">
    <name type="scientific">Selaginella moellendorffii</name>
    <name type="common">Spikemoss</name>
    <dbReference type="NCBI Taxonomy" id="88036"/>
    <lineage>
        <taxon>Eukaryota</taxon>
        <taxon>Viridiplantae</taxon>
        <taxon>Streptophyta</taxon>
        <taxon>Embryophyta</taxon>
        <taxon>Tracheophyta</taxon>
        <taxon>Lycopodiopsida</taxon>
        <taxon>Selaginellales</taxon>
        <taxon>Selaginellaceae</taxon>
        <taxon>Selaginella</taxon>
    </lineage>
</organism>
<accession>D8S7K2</accession>
<dbReference type="Proteomes" id="UP000001514">
    <property type="component" value="Unassembled WGS sequence"/>
</dbReference>
<keyword evidence="2" id="KW-1185">Reference proteome</keyword>
<dbReference type="InParanoid" id="D8S7K2"/>
<sequence>MNDARSEVVEVSTKKSRLAKLKDYPSKSAAGHARSTLFLTGQEVTFDQVMEETVTLASRWRARGCCDATGSKLDILSARSDENPGKPVKVRAVRIHRESSSYPILVFARGELYGSALPGHTTLLCIFSGLVWLSSAGLSKMFFSQLSFTASVGTLFSIVEAKVPNATPRVILFYFDGNLFVVNRIKELISLQASKILCTVLGCCRGSVSFDQGRWLALLHAPILEESEELVHDRRCDYHCCISRQDPYATSGILNSSNLLGTLINDAREKRSFNSPATQGVFDVATNTITYKNLGITLYNKLGLSCTFVDVLESWDELDVVVLLASALSFLKGLQKMDPIPDGR</sequence>
<dbReference type="EMBL" id="GL377605">
    <property type="protein sequence ID" value="EFJ19623.1"/>
    <property type="molecule type" value="Genomic_DNA"/>
</dbReference>
<evidence type="ECO:0000313" key="1">
    <source>
        <dbReference type="EMBL" id="EFJ19623.1"/>
    </source>
</evidence>
<gene>
    <name evidence="1" type="ORF">SELMODRAFT_419023</name>
</gene>
<name>D8S7K2_SELML</name>
<dbReference type="HOGENOM" id="CLU_807520_0_0_1"/>
<dbReference type="Gramene" id="EFJ19623">
    <property type="protein sequence ID" value="EFJ19623"/>
    <property type="gene ID" value="SELMODRAFT_419023"/>
</dbReference>
<dbReference type="AlphaFoldDB" id="D8S7K2"/>
<protein>
    <submittedName>
        <fullName evidence="1">Uncharacterized protein</fullName>
    </submittedName>
</protein>
<reference evidence="1 2" key="1">
    <citation type="journal article" date="2011" name="Science">
        <title>The Selaginella genome identifies genetic changes associated with the evolution of vascular plants.</title>
        <authorList>
            <person name="Banks J.A."/>
            <person name="Nishiyama T."/>
            <person name="Hasebe M."/>
            <person name="Bowman J.L."/>
            <person name="Gribskov M."/>
            <person name="dePamphilis C."/>
            <person name="Albert V.A."/>
            <person name="Aono N."/>
            <person name="Aoyama T."/>
            <person name="Ambrose B.A."/>
            <person name="Ashton N.W."/>
            <person name="Axtell M.J."/>
            <person name="Barker E."/>
            <person name="Barker M.S."/>
            <person name="Bennetzen J.L."/>
            <person name="Bonawitz N.D."/>
            <person name="Chapple C."/>
            <person name="Cheng C."/>
            <person name="Correa L.G."/>
            <person name="Dacre M."/>
            <person name="DeBarry J."/>
            <person name="Dreyer I."/>
            <person name="Elias M."/>
            <person name="Engstrom E.M."/>
            <person name="Estelle M."/>
            <person name="Feng L."/>
            <person name="Finet C."/>
            <person name="Floyd S.K."/>
            <person name="Frommer W.B."/>
            <person name="Fujita T."/>
            <person name="Gramzow L."/>
            <person name="Gutensohn M."/>
            <person name="Harholt J."/>
            <person name="Hattori M."/>
            <person name="Heyl A."/>
            <person name="Hirai T."/>
            <person name="Hiwatashi Y."/>
            <person name="Ishikawa M."/>
            <person name="Iwata M."/>
            <person name="Karol K.G."/>
            <person name="Koehler B."/>
            <person name="Kolukisaoglu U."/>
            <person name="Kubo M."/>
            <person name="Kurata T."/>
            <person name="Lalonde S."/>
            <person name="Li K."/>
            <person name="Li Y."/>
            <person name="Litt A."/>
            <person name="Lyons E."/>
            <person name="Manning G."/>
            <person name="Maruyama T."/>
            <person name="Michael T.P."/>
            <person name="Mikami K."/>
            <person name="Miyazaki S."/>
            <person name="Morinaga S."/>
            <person name="Murata T."/>
            <person name="Mueller-Roeber B."/>
            <person name="Nelson D.R."/>
            <person name="Obara M."/>
            <person name="Oguri Y."/>
            <person name="Olmstead R.G."/>
            <person name="Onodera N."/>
            <person name="Petersen B.L."/>
            <person name="Pils B."/>
            <person name="Prigge M."/>
            <person name="Rensing S.A."/>
            <person name="Riano-Pachon D.M."/>
            <person name="Roberts A.W."/>
            <person name="Sato Y."/>
            <person name="Scheller H.V."/>
            <person name="Schulz B."/>
            <person name="Schulz C."/>
            <person name="Shakirov E.V."/>
            <person name="Shibagaki N."/>
            <person name="Shinohara N."/>
            <person name="Shippen D.E."/>
            <person name="Soerensen I."/>
            <person name="Sotooka R."/>
            <person name="Sugimoto N."/>
            <person name="Sugita M."/>
            <person name="Sumikawa N."/>
            <person name="Tanurdzic M."/>
            <person name="Theissen G."/>
            <person name="Ulvskov P."/>
            <person name="Wakazuki S."/>
            <person name="Weng J.K."/>
            <person name="Willats W.W."/>
            <person name="Wipf D."/>
            <person name="Wolf P.G."/>
            <person name="Yang L."/>
            <person name="Zimmer A.D."/>
            <person name="Zhu Q."/>
            <person name="Mitros T."/>
            <person name="Hellsten U."/>
            <person name="Loque D."/>
            <person name="Otillar R."/>
            <person name="Salamov A."/>
            <person name="Schmutz J."/>
            <person name="Shapiro H."/>
            <person name="Lindquist E."/>
            <person name="Lucas S."/>
            <person name="Rokhsar D."/>
            <person name="Grigoriev I.V."/>
        </authorList>
    </citation>
    <scope>NUCLEOTIDE SEQUENCE [LARGE SCALE GENOMIC DNA]</scope>
</reference>
<proteinExistence type="predicted"/>
<evidence type="ECO:0000313" key="2">
    <source>
        <dbReference type="Proteomes" id="UP000001514"/>
    </source>
</evidence>